<evidence type="ECO:0000313" key="3">
    <source>
        <dbReference type="Proteomes" id="UP001162741"/>
    </source>
</evidence>
<dbReference type="InterPro" id="IPR014710">
    <property type="entry name" value="RmlC-like_jellyroll"/>
</dbReference>
<dbReference type="InterPro" id="IPR000595">
    <property type="entry name" value="cNMP-bd_dom"/>
</dbReference>
<dbReference type="InterPro" id="IPR018490">
    <property type="entry name" value="cNMP-bd_dom_sf"/>
</dbReference>
<dbReference type="Gene3D" id="2.60.120.10">
    <property type="entry name" value="Jelly Rolls"/>
    <property type="match status" value="1"/>
</dbReference>
<gene>
    <name evidence="2" type="ORF">MKQ68_14925</name>
</gene>
<proteinExistence type="predicted"/>
<name>A0ABY6IVI2_9BACT</name>
<dbReference type="CDD" id="cd00038">
    <property type="entry name" value="CAP_ED"/>
    <property type="match status" value="1"/>
</dbReference>
<accession>A0ABY6IVI2</accession>
<feature type="domain" description="Cyclic nucleotide-binding" evidence="1">
    <location>
        <begin position="54"/>
        <end position="141"/>
    </location>
</feature>
<organism evidence="2 3">
    <name type="scientific">Chitinophaga horti</name>
    <dbReference type="NCBI Taxonomy" id="2920382"/>
    <lineage>
        <taxon>Bacteria</taxon>
        <taxon>Pseudomonadati</taxon>
        <taxon>Bacteroidota</taxon>
        <taxon>Chitinophagia</taxon>
        <taxon>Chitinophagales</taxon>
        <taxon>Chitinophagaceae</taxon>
        <taxon>Chitinophaga</taxon>
    </lineage>
</organism>
<evidence type="ECO:0000313" key="2">
    <source>
        <dbReference type="EMBL" id="UYQ91385.1"/>
    </source>
</evidence>
<dbReference type="Proteomes" id="UP001162741">
    <property type="component" value="Chromosome"/>
</dbReference>
<reference evidence="2" key="1">
    <citation type="submission" date="2022-10" db="EMBL/GenBank/DDBJ databases">
        <title>Chitinophaga sp. nov., isolated from soil.</title>
        <authorList>
            <person name="Jeon C.O."/>
        </authorList>
    </citation>
    <scope>NUCLEOTIDE SEQUENCE</scope>
    <source>
        <strain evidence="2">R8</strain>
    </source>
</reference>
<dbReference type="SUPFAM" id="SSF51206">
    <property type="entry name" value="cAMP-binding domain-like"/>
    <property type="match status" value="1"/>
</dbReference>
<dbReference type="RefSeq" id="WP_264279822.1">
    <property type="nucleotide sequence ID" value="NZ_CP107006.1"/>
</dbReference>
<dbReference type="Pfam" id="PF00027">
    <property type="entry name" value="cNMP_binding"/>
    <property type="match status" value="1"/>
</dbReference>
<sequence length="216" mass="25346">MSDTTAAEECAAAGYKGNQYIYLRMFTTINQYIQQFSAFTPDEVALFNSLLEHRTVPKKTFLLQEGEVCRFEGFINKGCIRSYYVDEQGAEITLQFAIENWWVSDIASFHEQQPSRLFIETLEDSELLMLNPDTKEQLLQQVPRFERMFRLMVQRNLSRLQQRLFQTIATTAEQKYLDFLERYPTIPQRAPQHQIASFLGFSPEFLSKVRTRLAKK</sequence>
<dbReference type="EMBL" id="CP107006">
    <property type="protein sequence ID" value="UYQ91385.1"/>
    <property type="molecule type" value="Genomic_DNA"/>
</dbReference>
<protein>
    <submittedName>
        <fullName evidence="2">Crp/Fnr family transcriptional regulator</fullName>
    </submittedName>
</protein>
<keyword evidence="3" id="KW-1185">Reference proteome</keyword>
<evidence type="ECO:0000259" key="1">
    <source>
        <dbReference type="Pfam" id="PF00027"/>
    </source>
</evidence>